<dbReference type="GO" id="GO:0015074">
    <property type="term" value="P:DNA integration"/>
    <property type="evidence" value="ECO:0007669"/>
    <property type="project" value="InterPro"/>
</dbReference>
<dbReference type="PANTHER" id="PTHR30349:SF64">
    <property type="entry name" value="PROPHAGE INTEGRASE INTD-RELATED"/>
    <property type="match status" value="1"/>
</dbReference>
<reference evidence="6 7" key="1">
    <citation type="submission" date="2020-10" db="EMBL/GenBank/DDBJ databases">
        <title>Trueperella pecoris sp. nov. isolated from bovine and porcine specimens.</title>
        <authorList>
            <person name="Schoenecker L."/>
            <person name="Schnydrig P."/>
            <person name="Brodard I."/>
            <person name="Thomann A."/>
            <person name="Hemphill A."/>
            <person name="Rodriguez-Campos S."/>
            <person name="Perreten V."/>
            <person name="Jores J."/>
            <person name="Kittl S."/>
        </authorList>
    </citation>
    <scope>NUCLEOTIDE SEQUENCE [LARGE SCALE GENOMIC DNA]</scope>
    <source>
        <strain evidence="6 7">15A0121</strain>
    </source>
</reference>
<keyword evidence="7" id="KW-1185">Reference proteome</keyword>
<organism evidence="6 7">
    <name type="scientific">Trueperella pecoris</name>
    <dbReference type="NCBI Taxonomy" id="2733571"/>
    <lineage>
        <taxon>Bacteria</taxon>
        <taxon>Bacillati</taxon>
        <taxon>Actinomycetota</taxon>
        <taxon>Actinomycetes</taxon>
        <taxon>Actinomycetales</taxon>
        <taxon>Actinomycetaceae</taxon>
        <taxon>Trueperella</taxon>
    </lineage>
</organism>
<keyword evidence="1 3" id="KW-0238">DNA-binding</keyword>
<evidence type="ECO:0000256" key="1">
    <source>
        <dbReference type="ARBA" id="ARBA00023125"/>
    </source>
</evidence>
<proteinExistence type="predicted"/>
<feature type="domain" description="Tyr recombinase" evidence="4">
    <location>
        <begin position="105"/>
        <end position="270"/>
    </location>
</feature>
<keyword evidence="2" id="KW-0233">DNA recombination</keyword>
<dbReference type="InterPro" id="IPR002104">
    <property type="entry name" value="Integrase_catalytic"/>
</dbReference>
<dbReference type="InterPro" id="IPR050090">
    <property type="entry name" value="Tyrosine_recombinase_XerCD"/>
</dbReference>
<evidence type="ECO:0000259" key="5">
    <source>
        <dbReference type="PROSITE" id="PS51900"/>
    </source>
</evidence>
<dbReference type="PROSITE" id="PS51898">
    <property type="entry name" value="TYR_RECOMBINASE"/>
    <property type="match status" value="1"/>
</dbReference>
<dbReference type="PANTHER" id="PTHR30349">
    <property type="entry name" value="PHAGE INTEGRASE-RELATED"/>
    <property type="match status" value="1"/>
</dbReference>
<dbReference type="PROSITE" id="PS51900">
    <property type="entry name" value="CB"/>
    <property type="match status" value="1"/>
</dbReference>
<dbReference type="SUPFAM" id="SSF56349">
    <property type="entry name" value="DNA breaking-rejoining enzymes"/>
    <property type="match status" value="1"/>
</dbReference>
<name>A0A7M1QTR3_9ACTO</name>
<dbReference type="AlphaFoldDB" id="A0A7M1QTR3"/>
<dbReference type="InterPro" id="IPR013762">
    <property type="entry name" value="Integrase-like_cat_sf"/>
</dbReference>
<feature type="domain" description="Core-binding (CB)" evidence="5">
    <location>
        <begin position="7"/>
        <end position="84"/>
    </location>
</feature>
<gene>
    <name evidence="6" type="ORF">INS88_09750</name>
</gene>
<evidence type="ECO:0000256" key="2">
    <source>
        <dbReference type="ARBA" id="ARBA00023172"/>
    </source>
</evidence>
<evidence type="ECO:0000313" key="6">
    <source>
        <dbReference type="EMBL" id="QOR45522.1"/>
    </source>
</evidence>
<protein>
    <submittedName>
        <fullName evidence="6">Tyrosine-type recombinase/integrase</fullName>
    </submittedName>
</protein>
<dbReference type="EMBL" id="CP063213">
    <property type="protein sequence ID" value="QOR45522.1"/>
    <property type="molecule type" value="Genomic_DNA"/>
</dbReference>
<dbReference type="GO" id="GO:0006310">
    <property type="term" value="P:DNA recombination"/>
    <property type="evidence" value="ECO:0007669"/>
    <property type="project" value="UniProtKB-KW"/>
</dbReference>
<evidence type="ECO:0000256" key="3">
    <source>
        <dbReference type="PROSITE-ProRule" id="PRU01248"/>
    </source>
</evidence>
<dbReference type="RefSeq" id="WP_193326782.1">
    <property type="nucleotide sequence ID" value="NZ_CP053291.1"/>
</dbReference>
<dbReference type="InterPro" id="IPR011010">
    <property type="entry name" value="DNA_brk_join_enz"/>
</dbReference>
<dbReference type="Gene3D" id="1.10.443.10">
    <property type="entry name" value="Intergrase catalytic core"/>
    <property type="match status" value="1"/>
</dbReference>
<sequence>MEIHNQIQTAHICRDWTTAMHAQALSLKTIEERVRITQRICEAQDRSPLSLTTSEIVEWISVQPSAETKWTYFTHLRALFRWLEITGKRKKNPLLGMRAPKRPKYRPRPIAAEHIARVLAGGLRKTTRCMIVLAFNCGLRVSEIAKARGQDFDLVAKQFTVEGKGGQLSLLPINDGLIPLFETMPRSGYWFPSPVGGHVRPASVGATIQRAFAKHGISMTAHQLRHAYGTELLRHGADIRVVQELLRHESIQTTALYTRVAHNQEAEATNLLPVFTTTDSNPPTSANRNPS</sequence>
<dbReference type="GO" id="GO:0003677">
    <property type="term" value="F:DNA binding"/>
    <property type="evidence" value="ECO:0007669"/>
    <property type="project" value="UniProtKB-UniRule"/>
</dbReference>
<dbReference type="Proteomes" id="UP000595053">
    <property type="component" value="Chromosome"/>
</dbReference>
<evidence type="ECO:0000313" key="7">
    <source>
        <dbReference type="Proteomes" id="UP000595053"/>
    </source>
</evidence>
<evidence type="ECO:0000259" key="4">
    <source>
        <dbReference type="PROSITE" id="PS51898"/>
    </source>
</evidence>
<accession>A0A7M1QTR3</accession>
<dbReference type="InterPro" id="IPR044068">
    <property type="entry name" value="CB"/>
</dbReference>
<dbReference type="Pfam" id="PF00589">
    <property type="entry name" value="Phage_integrase"/>
    <property type="match status" value="1"/>
</dbReference>